<name>A0A445MY95_9BACT</name>
<dbReference type="AlphaFoldDB" id="A0A445MY95"/>
<organism evidence="1">
    <name type="scientific">uncultured Desulfobacterium sp</name>
    <dbReference type="NCBI Taxonomy" id="201089"/>
    <lineage>
        <taxon>Bacteria</taxon>
        <taxon>Pseudomonadati</taxon>
        <taxon>Thermodesulfobacteriota</taxon>
        <taxon>Desulfobacteria</taxon>
        <taxon>Desulfobacterales</taxon>
        <taxon>Desulfobacteriaceae</taxon>
        <taxon>Desulfobacterium</taxon>
        <taxon>environmental samples</taxon>
    </lineage>
</organism>
<dbReference type="EMBL" id="OJIN01000146">
    <property type="protein sequence ID" value="SPD74331.1"/>
    <property type="molecule type" value="Genomic_DNA"/>
</dbReference>
<protein>
    <submittedName>
        <fullName evidence="1">Uncharacterized protein</fullName>
    </submittedName>
</protein>
<evidence type="ECO:0000313" key="1">
    <source>
        <dbReference type="EMBL" id="SPD74331.1"/>
    </source>
</evidence>
<accession>A0A445MY95</accession>
<proteinExistence type="predicted"/>
<reference evidence="1" key="1">
    <citation type="submission" date="2018-01" db="EMBL/GenBank/DDBJ databases">
        <authorList>
            <person name="Regsiter A."/>
            <person name="William W."/>
        </authorList>
    </citation>
    <scope>NUCLEOTIDE SEQUENCE</scope>
    <source>
        <strain evidence="1">TRIP AH-1</strain>
    </source>
</reference>
<gene>
    <name evidence="1" type="ORF">PITCH_A230017</name>
</gene>
<sequence>MATYNLRRFAHADGLKAIAREHLLALLNPHKPYFDGRGLTLPPPSAPDGIDYDQLVNVLMNPDTDTPKGLLDALYFVHEMATPEAMDVLLQEAENNGISLDGNPDPTAADVAVQVYLQNKELLERKHAEQYLLKPRSFEYFQTDTHPIPKFKPPTAKALVALEEDLDDWFEKKKRGRGSKVFVYPKKDSVWFLVRHGDPLRREGSLDGGQASSVFYRPEKYDVLVYEPTIGEIRMHACGKGEKDLFRRQFGRHVFNNEDFFPETGKYTLEPLRTDGDASVVCTDVDGMEWVRLKEIQFFWGGAEKETEIRKANDVFAAYSGRGRAMPQKARIIRASFQVKFTDSKTARTVTIRPSNIAQYTRDSDASAVEDWLTKRGFILAEQEEDEE</sequence>